<dbReference type="SUPFAM" id="SSF50475">
    <property type="entry name" value="FMN-binding split barrel"/>
    <property type="match status" value="1"/>
</dbReference>
<dbReference type="RefSeq" id="WP_252588736.1">
    <property type="nucleotide sequence ID" value="NZ_JAMWYS010000050.1"/>
</dbReference>
<comment type="caution">
    <text evidence="1">The sequence shown here is derived from an EMBL/GenBank/DDBJ whole genome shotgun (WGS) entry which is preliminary data.</text>
</comment>
<reference evidence="1" key="1">
    <citation type="submission" date="2022-06" db="EMBL/GenBank/DDBJ databases">
        <title>Solitalea sp. MAHUQ-68 isolated from rhizospheric soil.</title>
        <authorList>
            <person name="Huq M.A."/>
        </authorList>
    </citation>
    <scope>NUCLEOTIDE SEQUENCE</scope>
    <source>
        <strain evidence="1">MAHUQ-68</strain>
    </source>
</reference>
<keyword evidence="2" id="KW-1185">Reference proteome</keyword>
<dbReference type="Proteomes" id="UP001155182">
    <property type="component" value="Unassembled WGS sequence"/>
</dbReference>
<dbReference type="EMBL" id="JAMWYS010000050">
    <property type="protein sequence ID" value="MCO4293977.1"/>
    <property type="molecule type" value="Genomic_DNA"/>
</dbReference>
<dbReference type="Gene3D" id="2.30.110.10">
    <property type="entry name" value="Electron Transport, Fmn-binding Protein, Chain A"/>
    <property type="match status" value="1"/>
</dbReference>
<gene>
    <name evidence="1" type="ORF">NF867_14015</name>
</gene>
<proteinExistence type="predicted"/>
<evidence type="ECO:0000313" key="2">
    <source>
        <dbReference type="Proteomes" id="UP001155182"/>
    </source>
</evidence>
<evidence type="ECO:0008006" key="3">
    <source>
        <dbReference type="Google" id="ProtNLM"/>
    </source>
</evidence>
<protein>
    <recommendedName>
        <fullName evidence="3">Pyridoxamine 5'-phosphate oxidase putative domain-containing protein</fullName>
    </recommendedName>
</protein>
<name>A0A9X2JCZ0_9SPHI</name>
<sequence>MLNSPDKKITTFLLNQTVLTLAVSDFSDLHCCMCYYVYHPEENILVFKSKESTKHMQMAIEQVKVAGAVRQDVLDKTHIQGVQFNGEVLIEPEESLHKLAKQAYYAKYPFAKIMTGTIWIIKLNYLKLTENRIGIMSHKEWLASN</sequence>
<evidence type="ECO:0000313" key="1">
    <source>
        <dbReference type="EMBL" id="MCO4293977.1"/>
    </source>
</evidence>
<dbReference type="InterPro" id="IPR012349">
    <property type="entry name" value="Split_barrel_FMN-bd"/>
</dbReference>
<accession>A0A9X2JCZ0</accession>
<dbReference type="AlphaFoldDB" id="A0A9X2JCZ0"/>
<organism evidence="1 2">
    <name type="scientific">Solitalea agri</name>
    <dbReference type="NCBI Taxonomy" id="2953739"/>
    <lineage>
        <taxon>Bacteria</taxon>
        <taxon>Pseudomonadati</taxon>
        <taxon>Bacteroidota</taxon>
        <taxon>Sphingobacteriia</taxon>
        <taxon>Sphingobacteriales</taxon>
        <taxon>Sphingobacteriaceae</taxon>
        <taxon>Solitalea</taxon>
    </lineage>
</organism>